<evidence type="ECO:0000313" key="1">
    <source>
        <dbReference type="EMBL" id="UJS25261.1"/>
    </source>
</evidence>
<dbReference type="RefSeq" id="WP_236500044.1">
    <property type="nucleotide sequence ID" value="NZ_CP091244.1"/>
</dbReference>
<reference evidence="1" key="1">
    <citation type="journal article" date="2022" name="Microorganisms">
        <title>Two New Species of Filamentous Sulfur Bacteria of the Genus Thiothrix, Thiothrix winogradskyi sp. nov. and 'Candidatus Thiothrix sulfatifontis' sp. nov.</title>
        <authorList>
            <person name="Ravin N.V."/>
            <person name="Rossetti S."/>
            <person name="Beletsky A.V."/>
            <person name="Kadnikov V.V."/>
            <person name="Rudenko T.S."/>
            <person name="Smolyakov D.D."/>
            <person name="Moskvitina M.I."/>
            <person name="Gureeva M.V."/>
            <person name="Mardanov A.V."/>
            <person name="Grabovich M.Y."/>
        </authorList>
    </citation>
    <scope>NUCLEOTIDE SEQUENCE</scope>
    <source>
        <strain evidence="1">CT3</strain>
    </source>
</reference>
<keyword evidence="2" id="KW-1185">Reference proteome</keyword>
<proteinExistence type="predicted"/>
<dbReference type="EMBL" id="CP091244">
    <property type="protein sequence ID" value="UJS25261.1"/>
    <property type="molecule type" value="Genomic_DNA"/>
</dbReference>
<dbReference type="Proteomes" id="UP001054801">
    <property type="component" value="Chromosome"/>
</dbReference>
<accession>A0ABY3T0G1</accession>
<evidence type="ECO:0000313" key="2">
    <source>
        <dbReference type="Proteomes" id="UP001054801"/>
    </source>
</evidence>
<name>A0ABY3T0G1_9GAMM</name>
<organism evidence="1 2">
    <name type="scientific">Thiothrix winogradskyi</name>
    <dbReference type="NCBI Taxonomy" id="96472"/>
    <lineage>
        <taxon>Bacteria</taxon>
        <taxon>Pseudomonadati</taxon>
        <taxon>Pseudomonadota</taxon>
        <taxon>Gammaproteobacteria</taxon>
        <taxon>Thiotrichales</taxon>
        <taxon>Thiotrichaceae</taxon>
        <taxon>Thiothrix</taxon>
    </lineage>
</organism>
<gene>
    <name evidence="1" type="ORF">L2Y54_04265</name>
</gene>
<protein>
    <submittedName>
        <fullName evidence="1">Uncharacterized protein</fullName>
    </submittedName>
</protein>
<sequence>MEEITKKLLQSCKNDTFLDVVYELDLESRKNEKTLRPLLIRMHNEGQIDVIVEFRKLTRKNTNGDFFLLRYILEEILPSINAPVHQVMDCVKHLSLEAGDDMAAYMLMTPFKDFCRKNPTRSNELLSIATTDVDDEFDFISPAILSGADLNLEEHTRKTLSLVKNENHFISKRAIFSLGFINYNNQLDLVKIALEVIIASSKTENDEVLSISLRSLFSLFLQEKNCKSILLDFIEKHKDIASDLFVHTALELLSFNKENTPDDIEACLIKFAYQIKPQNKGTISRLDNILSNMLEKREFDKVIIFLEKLFERSNYKISISDFSCLMREICKSDIYLSNLITRWFLSRKAMLGRFCLDLLDMTRDKGVIIKCDISQLSEKYESFHVFLAKKACGWFFSKQISAISFIFSLIDSAPEEQIEEIISITFNPLLISYPGSVKDYLEKSSDGASEKTKNFVTSVLAKLKDYHEGIDQALKINELRPSEAQRHAYNRFHHKIINDVHNEAREKSVFLSIVKESVILYGDSTIYHIHHDNITSRQETLMQKISTRFEFPSLQYIDPHGLDFQVRRFRLEGCM</sequence>